<keyword evidence="2" id="KW-0677">Repeat</keyword>
<evidence type="ECO:0000256" key="1">
    <source>
        <dbReference type="ARBA" id="ARBA00022723"/>
    </source>
</evidence>
<evidence type="ECO:0000259" key="9">
    <source>
        <dbReference type="PROSITE" id="PS50157"/>
    </source>
</evidence>
<feature type="region of interest" description="Disordered" evidence="8">
    <location>
        <begin position="339"/>
        <end position="359"/>
    </location>
</feature>
<dbReference type="GO" id="GO:0008270">
    <property type="term" value="F:zinc ion binding"/>
    <property type="evidence" value="ECO:0007669"/>
    <property type="project" value="UniProtKB-KW"/>
</dbReference>
<keyword evidence="3 7" id="KW-0863">Zinc-finger</keyword>
<dbReference type="InterPro" id="IPR013087">
    <property type="entry name" value="Znf_C2H2_type"/>
</dbReference>
<evidence type="ECO:0000313" key="10">
    <source>
        <dbReference type="EMBL" id="CAH1113341.1"/>
    </source>
</evidence>
<organism evidence="10 11">
    <name type="scientific">Psylliodes chrysocephalus</name>
    <dbReference type="NCBI Taxonomy" id="3402493"/>
    <lineage>
        <taxon>Eukaryota</taxon>
        <taxon>Metazoa</taxon>
        <taxon>Ecdysozoa</taxon>
        <taxon>Arthropoda</taxon>
        <taxon>Hexapoda</taxon>
        <taxon>Insecta</taxon>
        <taxon>Pterygota</taxon>
        <taxon>Neoptera</taxon>
        <taxon>Endopterygota</taxon>
        <taxon>Coleoptera</taxon>
        <taxon>Polyphaga</taxon>
        <taxon>Cucujiformia</taxon>
        <taxon>Chrysomeloidea</taxon>
        <taxon>Chrysomelidae</taxon>
        <taxon>Galerucinae</taxon>
        <taxon>Alticini</taxon>
        <taxon>Psylliodes</taxon>
    </lineage>
</organism>
<gene>
    <name evidence="10" type="ORF">PSYICH_LOCUS13900</name>
</gene>
<dbReference type="SMART" id="SM00355">
    <property type="entry name" value="ZnF_C2H2"/>
    <property type="match status" value="5"/>
</dbReference>
<sequence length="617" mass="71620">MPSFPPRQCYVELSDVKLDKSFKFVNNTVILQCGGRRKYVCYMCLKKFDSAFDLYRHKSIHDENENIEDYTLDSEIKRRKSKFSPNISSHSVDKNDSRKRRNSASSKQSDNTDSSKKLKHELVIPENHLVSNIIYNTENINYYYTENVPIMPKLPDNPESLINNIITESLVNEITDEQEVFIFKDEDINEEVIIDSNECIIENEEFINKEIIAKTPNTIENEIDNEVASKHCAIDSRSSENILKPFVSNIFDKKFIQLPNQAEENVADWAGHINEIEYIIEDEGNEFTNVDIKNTTINKKNEKIGNAVRGVIEKHEIFKRNKTSKLKSRTKLSSAKRISELKNSNKNRNNNPAVMKSKKKLSASAKRTILINNSNKNRNNNQPVFCPITVTKKAVTESPLRTNAIKYFEKNEEIITNTVTNIKSEKHETFDKCTTSKNIAKPGNTVKSTISVKNINKMLKPINNNNESEVTSWLNFKCVTCDFYFEIFKKFVYHSNHKKSCIYYCSICNKTFTSKEDMCEDMCRHLFSFNFFSCAYCNSYFFSFDSLRTHLISDHKFSKDKITHEDLLNVYGKIVKSYCPSVYLCQICSNIFESRKNLQIHMDTQHEIKQVPRITSK</sequence>
<feature type="compositionally biased region" description="Polar residues" evidence="8">
    <location>
        <begin position="103"/>
        <end position="112"/>
    </location>
</feature>
<feature type="domain" description="C2H2-type" evidence="9">
    <location>
        <begin position="583"/>
        <end position="611"/>
    </location>
</feature>
<dbReference type="OrthoDB" id="6910977at2759"/>
<proteinExistence type="inferred from homology"/>
<evidence type="ECO:0000256" key="7">
    <source>
        <dbReference type="PROSITE-ProRule" id="PRU00042"/>
    </source>
</evidence>
<dbReference type="PROSITE" id="PS50157">
    <property type="entry name" value="ZINC_FINGER_C2H2_2"/>
    <property type="match status" value="3"/>
</dbReference>
<evidence type="ECO:0000313" key="11">
    <source>
        <dbReference type="Proteomes" id="UP001153636"/>
    </source>
</evidence>
<evidence type="ECO:0000256" key="3">
    <source>
        <dbReference type="ARBA" id="ARBA00022771"/>
    </source>
</evidence>
<evidence type="ECO:0000256" key="8">
    <source>
        <dbReference type="SAM" id="MobiDB-lite"/>
    </source>
</evidence>
<feature type="domain" description="C2H2-type" evidence="9">
    <location>
        <begin position="532"/>
        <end position="560"/>
    </location>
</feature>
<dbReference type="InterPro" id="IPR050527">
    <property type="entry name" value="Snail/Krueppel_Znf"/>
</dbReference>
<dbReference type="Gene3D" id="3.30.160.60">
    <property type="entry name" value="Classic Zinc Finger"/>
    <property type="match status" value="1"/>
</dbReference>
<dbReference type="PANTHER" id="PTHR24388:SF104">
    <property type="entry name" value="AT-RICH BINDING PROTEIN-RELATED"/>
    <property type="match status" value="1"/>
</dbReference>
<name>A0A9P0D6J9_9CUCU</name>
<feature type="region of interest" description="Disordered" evidence="8">
    <location>
        <begin position="81"/>
        <end position="118"/>
    </location>
</feature>
<comment type="similarity">
    <text evidence="6">Belongs to the snail C2H2-type zinc-finger protein family.</text>
</comment>
<evidence type="ECO:0000256" key="4">
    <source>
        <dbReference type="ARBA" id="ARBA00022833"/>
    </source>
</evidence>
<dbReference type="PROSITE" id="PS00028">
    <property type="entry name" value="ZINC_FINGER_C2H2_1"/>
    <property type="match status" value="3"/>
</dbReference>
<dbReference type="Pfam" id="PF00096">
    <property type="entry name" value="zf-C2H2"/>
    <property type="match status" value="1"/>
</dbReference>
<evidence type="ECO:0000256" key="5">
    <source>
        <dbReference type="ARBA" id="ARBA00023242"/>
    </source>
</evidence>
<dbReference type="AlphaFoldDB" id="A0A9P0D6J9"/>
<accession>A0A9P0D6J9</accession>
<dbReference type="Proteomes" id="UP001153636">
    <property type="component" value="Chromosome 7"/>
</dbReference>
<evidence type="ECO:0000256" key="2">
    <source>
        <dbReference type="ARBA" id="ARBA00022737"/>
    </source>
</evidence>
<dbReference type="GO" id="GO:0000981">
    <property type="term" value="F:DNA-binding transcription factor activity, RNA polymerase II-specific"/>
    <property type="evidence" value="ECO:0007669"/>
    <property type="project" value="TreeGrafter"/>
</dbReference>
<keyword evidence="5" id="KW-0539">Nucleus</keyword>
<reference evidence="10" key="1">
    <citation type="submission" date="2022-01" db="EMBL/GenBank/DDBJ databases">
        <authorList>
            <person name="King R."/>
        </authorList>
    </citation>
    <scope>NUCLEOTIDE SEQUENCE</scope>
</reference>
<dbReference type="PANTHER" id="PTHR24388">
    <property type="entry name" value="ZINC FINGER PROTEIN"/>
    <property type="match status" value="1"/>
</dbReference>
<dbReference type="GO" id="GO:0000978">
    <property type="term" value="F:RNA polymerase II cis-regulatory region sequence-specific DNA binding"/>
    <property type="evidence" value="ECO:0007669"/>
    <property type="project" value="TreeGrafter"/>
</dbReference>
<keyword evidence="11" id="KW-1185">Reference proteome</keyword>
<evidence type="ECO:0000256" key="6">
    <source>
        <dbReference type="ARBA" id="ARBA00037948"/>
    </source>
</evidence>
<feature type="domain" description="C2H2-type" evidence="9">
    <location>
        <begin position="39"/>
        <end position="66"/>
    </location>
</feature>
<keyword evidence="4" id="KW-0862">Zinc</keyword>
<protein>
    <recommendedName>
        <fullName evidence="9">C2H2-type domain-containing protein</fullName>
    </recommendedName>
</protein>
<feature type="compositionally biased region" description="Low complexity" evidence="8">
    <location>
        <begin position="339"/>
        <end position="351"/>
    </location>
</feature>
<keyword evidence="1" id="KW-0479">Metal-binding</keyword>
<dbReference type="EMBL" id="OV651819">
    <property type="protein sequence ID" value="CAH1113341.1"/>
    <property type="molecule type" value="Genomic_DNA"/>
</dbReference>